<evidence type="ECO:0000256" key="2">
    <source>
        <dbReference type="ARBA" id="ARBA00022741"/>
    </source>
</evidence>
<dbReference type="STRING" id="1618356.UU93_C0002G0029"/>
<keyword evidence="3" id="KW-0067">ATP-binding</keyword>
<dbReference type="GO" id="GO:0005886">
    <property type="term" value="C:plasma membrane"/>
    <property type="evidence" value="ECO:0007669"/>
    <property type="project" value="TreeGrafter"/>
</dbReference>
<dbReference type="CDD" id="cd03255">
    <property type="entry name" value="ABC_MJ0796_LolCDE_FtsE"/>
    <property type="match status" value="1"/>
</dbReference>
<evidence type="ECO:0000256" key="3">
    <source>
        <dbReference type="ARBA" id="ARBA00022840"/>
    </source>
</evidence>
<dbReference type="GO" id="GO:0098796">
    <property type="term" value="C:membrane protein complex"/>
    <property type="evidence" value="ECO:0007669"/>
    <property type="project" value="UniProtKB-ARBA"/>
</dbReference>
<name>A0A0G1AG91_9BACT</name>
<dbReference type="InterPro" id="IPR017911">
    <property type="entry name" value="MacB-like_ATP-bd"/>
</dbReference>
<dbReference type="GO" id="GO:0022857">
    <property type="term" value="F:transmembrane transporter activity"/>
    <property type="evidence" value="ECO:0007669"/>
    <property type="project" value="TreeGrafter"/>
</dbReference>
<organism evidence="5 6">
    <name type="scientific">Candidatus Amesbacteria bacterium GW2011_GWA2_42_12</name>
    <dbReference type="NCBI Taxonomy" id="1618356"/>
    <lineage>
        <taxon>Bacteria</taxon>
        <taxon>Candidatus Amesiibacteriota</taxon>
    </lineage>
</organism>
<dbReference type="InterPro" id="IPR015854">
    <property type="entry name" value="ABC_transpr_LolD-like"/>
</dbReference>
<keyword evidence="2" id="KW-0547">Nucleotide-binding</keyword>
<dbReference type="SUPFAM" id="SSF52540">
    <property type="entry name" value="P-loop containing nucleoside triphosphate hydrolases"/>
    <property type="match status" value="1"/>
</dbReference>
<proteinExistence type="predicted"/>
<dbReference type="GO" id="GO:0016887">
    <property type="term" value="F:ATP hydrolysis activity"/>
    <property type="evidence" value="ECO:0007669"/>
    <property type="project" value="InterPro"/>
</dbReference>
<dbReference type="PANTHER" id="PTHR24220:SF86">
    <property type="entry name" value="ABC TRANSPORTER ABCH.1"/>
    <property type="match status" value="1"/>
</dbReference>
<dbReference type="Pfam" id="PF00005">
    <property type="entry name" value="ABC_tran"/>
    <property type="match status" value="1"/>
</dbReference>
<comment type="caution">
    <text evidence="5">The sequence shown here is derived from an EMBL/GenBank/DDBJ whole genome shotgun (WGS) entry which is preliminary data.</text>
</comment>
<evidence type="ECO:0000313" key="6">
    <source>
        <dbReference type="Proteomes" id="UP000034160"/>
    </source>
</evidence>
<dbReference type="SMART" id="SM00382">
    <property type="entry name" value="AAA"/>
    <property type="match status" value="1"/>
</dbReference>
<protein>
    <submittedName>
        <fullName evidence="5">ABC transporter related protein</fullName>
    </submittedName>
</protein>
<evidence type="ECO:0000259" key="4">
    <source>
        <dbReference type="PROSITE" id="PS50893"/>
    </source>
</evidence>
<dbReference type="InterPro" id="IPR017871">
    <property type="entry name" value="ABC_transporter-like_CS"/>
</dbReference>
<gene>
    <name evidence="5" type="ORF">UU93_C0002G0029</name>
</gene>
<dbReference type="Gene3D" id="3.40.50.300">
    <property type="entry name" value="P-loop containing nucleotide triphosphate hydrolases"/>
    <property type="match status" value="1"/>
</dbReference>
<reference evidence="5 6" key="1">
    <citation type="journal article" date="2015" name="Nature">
        <title>rRNA introns, odd ribosomes, and small enigmatic genomes across a large radiation of phyla.</title>
        <authorList>
            <person name="Brown C.T."/>
            <person name="Hug L.A."/>
            <person name="Thomas B.C."/>
            <person name="Sharon I."/>
            <person name="Castelle C.J."/>
            <person name="Singh A."/>
            <person name="Wilkins M.J."/>
            <person name="Williams K.H."/>
            <person name="Banfield J.F."/>
        </authorList>
    </citation>
    <scope>NUCLEOTIDE SEQUENCE [LARGE SCALE GENOMIC DNA]</scope>
</reference>
<keyword evidence="1" id="KW-0813">Transport</keyword>
<dbReference type="InterPro" id="IPR003439">
    <property type="entry name" value="ABC_transporter-like_ATP-bd"/>
</dbReference>
<sequence length="226" mass="24385">MTPVIRFENVTRSYGDPANPDAQVVALDKVSFTINKGEFVAVTGPSGSGKSTLLHLVGLLDKPSSGKILVDGIDTSKMSDNKLARLRNQKIGFVFQQFNLLAKTAAIVNVELPLVYSGVAKLQRLQRAKEELEAVGLGDRLQNKPSQLSGGQQQRVAIARALVTGPSLLLADEPTGNLDSKTGTEILSLFDELHKKGVTIIMVTHDPNIARHANRQIIVKDGRIVS</sequence>
<accession>A0A0G1AG91</accession>
<dbReference type="PROSITE" id="PS00211">
    <property type="entry name" value="ABC_TRANSPORTER_1"/>
    <property type="match status" value="1"/>
</dbReference>
<dbReference type="AlphaFoldDB" id="A0A0G1AG91"/>
<dbReference type="FunFam" id="3.40.50.300:FF:000032">
    <property type="entry name" value="Export ABC transporter ATP-binding protein"/>
    <property type="match status" value="1"/>
</dbReference>
<dbReference type="Proteomes" id="UP000034160">
    <property type="component" value="Unassembled WGS sequence"/>
</dbReference>
<feature type="domain" description="ABC transporter" evidence="4">
    <location>
        <begin position="5"/>
        <end position="225"/>
    </location>
</feature>
<dbReference type="InterPro" id="IPR027417">
    <property type="entry name" value="P-loop_NTPase"/>
</dbReference>
<dbReference type="EMBL" id="LCCN01000002">
    <property type="protein sequence ID" value="KKS33101.1"/>
    <property type="molecule type" value="Genomic_DNA"/>
</dbReference>
<dbReference type="PANTHER" id="PTHR24220">
    <property type="entry name" value="IMPORT ATP-BINDING PROTEIN"/>
    <property type="match status" value="1"/>
</dbReference>
<dbReference type="PROSITE" id="PS50893">
    <property type="entry name" value="ABC_TRANSPORTER_2"/>
    <property type="match status" value="1"/>
</dbReference>
<dbReference type="InterPro" id="IPR003593">
    <property type="entry name" value="AAA+_ATPase"/>
</dbReference>
<dbReference type="GO" id="GO:0005524">
    <property type="term" value="F:ATP binding"/>
    <property type="evidence" value="ECO:0007669"/>
    <property type="project" value="UniProtKB-KW"/>
</dbReference>
<evidence type="ECO:0000256" key="1">
    <source>
        <dbReference type="ARBA" id="ARBA00022448"/>
    </source>
</evidence>
<evidence type="ECO:0000313" key="5">
    <source>
        <dbReference type="EMBL" id="KKS33101.1"/>
    </source>
</evidence>